<feature type="transmembrane region" description="Helical" evidence="13">
    <location>
        <begin position="49"/>
        <end position="72"/>
    </location>
</feature>
<dbReference type="GO" id="GO:0005789">
    <property type="term" value="C:endoplasmic reticulum membrane"/>
    <property type="evidence" value="ECO:0007669"/>
    <property type="project" value="TreeGrafter"/>
</dbReference>
<evidence type="ECO:0000256" key="11">
    <source>
        <dbReference type="ARBA" id="ARBA00023160"/>
    </source>
</evidence>
<organism evidence="15 16">
    <name type="scientific">Zophobas morio</name>
    <dbReference type="NCBI Taxonomy" id="2755281"/>
    <lineage>
        <taxon>Eukaryota</taxon>
        <taxon>Metazoa</taxon>
        <taxon>Ecdysozoa</taxon>
        <taxon>Arthropoda</taxon>
        <taxon>Hexapoda</taxon>
        <taxon>Insecta</taxon>
        <taxon>Pterygota</taxon>
        <taxon>Neoptera</taxon>
        <taxon>Endopterygota</taxon>
        <taxon>Coleoptera</taxon>
        <taxon>Polyphaga</taxon>
        <taxon>Cucujiformia</taxon>
        <taxon>Tenebrionidae</taxon>
        <taxon>Zophobas</taxon>
    </lineage>
</organism>
<evidence type="ECO:0000256" key="12">
    <source>
        <dbReference type="RuleBase" id="RU000581"/>
    </source>
</evidence>
<evidence type="ECO:0000256" key="10">
    <source>
        <dbReference type="ARBA" id="ARBA00023136"/>
    </source>
</evidence>
<evidence type="ECO:0000259" key="14">
    <source>
        <dbReference type="Pfam" id="PF00487"/>
    </source>
</evidence>
<dbReference type="InterPro" id="IPR005804">
    <property type="entry name" value="FA_desaturase_dom"/>
</dbReference>
<evidence type="ECO:0000256" key="13">
    <source>
        <dbReference type="SAM" id="Phobius"/>
    </source>
</evidence>
<comment type="domain">
    <text evidence="12">The histidine box domains are involved in binding the catalytic metal ions.</text>
</comment>
<comment type="caution">
    <text evidence="15">The sequence shown here is derived from an EMBL/GenBank/DDBJ whole genome shotgun (WGS) entry which is preliminary data.</text>
</comment>
<keyword evidence="11 12" id="KW-0275">Fatty acid biosynthesis</keyword>
<protein>
    <recommendedName>
        <fullName evidence="14">Fatty acid desaturase domain-containing protein</fullName>
    </recommendedName>
</protein>
<feature type="domain" description="Fatty acid desaturase" evidence="14">
    <location>
        <begin position="85"/>
        <end position="283"/>
    </location>
</feature>
<feature type="transmembrane region" description="Helical" evidence="13">
    <location>
        <begin position="230"/>
        <end position="249"/>
    </location>
</feature>
<dbReference type="GO" id="GO:0005506">
    <property type="term" value="F:iron ion binding"/>
    <property type="evidence" value="ECO:0007669"/>
    <property type="project" value="TreeGrafter"/>
</dbReference>
<keyword evidence="10 13" id="KW-0472">Membrane</keyword>
<dbReference type="PANTHER" id="PTHR11351">
    <property type="entry name" value="ACYL-COA DESATURASE"/>
    <property type="match status" value="1"/>
</dbReference>
<dbReference type="PANTHER" id="PTHR11351:SF98">
    <property type="entry name" value="RE43130P"/>
    <property type="match status" value="1"/>
</dbReference>
<dbReference type="PRINTS" id="PR00075">
    <property type="entry name" value="FACDDSATRASE"/>
</dbReference>
<dbReference type="AlphaFoldDB" id="A0AA38M3U3"/>
<evidence type="ECO:0000256" key="9">
    <source>
        <dbReference type="ARBA" id="ARBA00023098"/>
    </source>
</evidence>
<evidence type="ECO:0000256" key="6">
    <source>
        <dbReference type="ARBA" id="ARBA00022989"/>
    </source>
</evidence>
<evidence type="ECO:0000256" key="2">
    <source>
        <dbReference type="ARBA" id="ARBA00009295"/>
    </source>
</evidence>
<keyword evidence="5" id="KW-0276">Fatty acid metabolism</keyword>
<dbReference type="GO" id="GO:0006636">
    <property type="term" value="P:unsaturated fatty acid biosynthetic process"/>
    <property type="evidence" value="ECO:0007669"/>
    <property type="project" value="TreeGrafter"/>
</dbReference>
<evidence type="ECO:0000256" key="3">
    <source>
        <dbReference type="ARBA" id="ARBA00022516"/>
    </source>
</evidence>
<dbReference type="CDD" id="cd03505">
    <property type="entry name" value="Delta9-FADS-like"/>
    <property type="match status" value="1"/>
</dbReference>
<dbReference type="Proteomes" id="UP001168821">
    <property type="component" value="Unassembled WGS sequence"/>
</dbReference>
<reference evidence="15" key="1">
    <citation type="journal article" date="2023" name="G3 (Bethesda)">
        <title>Whole genome assemblies of Zophobas morio and Tenebrio molitor.</title>
        <authorList>
            <person name="Kaur S."/>
            <person name="Stinson S.A."/>
            <person name="diCenzo G.C."/>
        </authorList>
    </citation>
    <scope>NUCLEOTIDE SEQUENCE</scope>
    <source>
        <strain evidence="15">QUZm001</strain>
    </source>
</reference>
<sequence length="361" mass="41820">MAPNPLGKSNYYSSAEPVQIISKPGVQQDVQRYQPKIDRSATPKYRWQVVWRNVLIFVYLHVAAFYGIYYFFTAAKALTLLYSFITVSISSLGVTMGAHRLWAHRSYKAKFPLRVLLMICQTVALQNDVYEWVRDHRVHHKFTDTDADPHNSNRGFFFSHMGWLLVKKHRDVYTKGKGVPMDDVAADPVVMFQRKYYLILAPLFCFILPSLIPCWFWNENFNVSWHVNIFRYLVVLHGTWCVNSAAHMWGSKPFDKNINACDNRAVAFVGFGEGWHNYHHVFPWDYKAAELGNYSMNGSTAVLDFMAKIGWAYDLKTVNVEMVANRAKRTGDGSRTVWGWGDVDMKPEEIEMADIHHKKKE</sequence>
<accession>A0AA38M3U3</accession>
<keyword evidence="9" id="KW-0443">Lipid metabolism</keyword>
<keyword evidence="8" id="KW-0408">Iron</keyword>
<comment type="similarity">
    <text evidence="2 12">Belongs to the fatty acid desaturase type 1 family.</text>
</comment>
<proteinExistence type="inferred from homology"/>
<comment type="cofactor">
    <cofactor evidence="12">
        <name>Fe(2+)</name>
        <dbReference type="ChEBI" id="CHEBI:29033"/>
    </cofactor>
</comment>
<keyword evidence="4 12" id="KW-0812">Transmembrane</keyword>
<evidence type="ECO:0000313" key="16">
    <source>
        <dbReference type="Proteomes" id="UP001168821"/>
    </source>
</evidence>
<dbReference type="GO" id="GO:0004768">
    <property type="term" value="F:stearoyl-CoA 9-desaturase activity"/>
    <property type="evidence" value="ECO:0007669"/>
    <property type="project" value="TreeGrafter"/>
</dbReference>
<gene>
    <name evidence="15" type="ORF">Zmor_028262</name>
</gene>
<comment type="subcellular location">
    <subcellularLocation>
        <location evidence="1">Membrane</location>
        <topology evidence="1">Multi-pass membrane protein</topology>
    </subcellularLocation>
</comment>
<keyword evidence="6 13" id="KW-1133">Transmembrane helix</keyword>
<feature type="transmembrane region" description="Helical" evidence="13">
    <location>
        <begin position="78"/>
        <end position="98"/>
    </location>
</feature>
<evidence type="ECO:0000256" key="7">
    <source>
        <dbReference type="ARBA" id="ARBA00023002"/>
    </source>
</evidence>
<dbReference type="InterPro" id="IPR015876">
    <property type="entry name" value="Acyl-CoA_DS"/>
</dbReference>
<evidence type="ECO:0000256" key="4">
    <source>
        <dbReference type="ARBA" id="ARBA00022692"/>
    </source>
</evidence>
<keyword evidence="7 12" id="KW-0560">Oxidoreductase</keyword>
<evidence type="ECO:0000256" key="1">
    <source>
        <dbReference type="ARBA" id="ARBA00004141"/>
    </source>
</evidence>
<keyword evidence="16" id="KW-1185">Reference proteome</keyword>
<feature type="transmembrane region" description="Helical" evidence="13">
    <location>
        <begin position="196"/>
        <end position="218"/>
    </location>
</feature>
<evidence type="ECO:0000313" key="15">
    <source>
        <dbReference type="EMBL" id="KAJ3641784.1"/>
    </source>
</evidence>
<dbReference type="EMBL" id="JALNTZ010000009">
    <property type="protein sequence ID" value="KAJ3641784.1"/>
    <property type="molecule type" value="Genomic_DNA"/>
</dbReference>
<evidence type="ECO:0000256" key="8">
    <source>
        <dbReference type="ARBA" id="ARBA00023004"/>
    </source>
</evidence>
<name>A0AA38M3U3_9CUCU</name>
<dbReference type="Pfam" id="PF00487">
    <property type="entry name" value="FA_desaturase"/>
    <property type="match status" value="1"/>
</dbReference>
<evidence type="ECO:0000256" key="5">
    <source>
        <dbReference type="ARBA" id="ARBA00022832"/>
    </source>
</evidence>
<keyword evidence="3 12" id="KW-0444">Lipid biosynthesis</keyword>